<proteinExistence type="predicted"/>
<feature type="region of interest" description="Disordered" evidence="1">
    <location>
        <begin position="1"/>
        <end position="117"/>
    </location>
</feature>
<feature type="compositionally biased region" description="Polar residues" evidence="1">
    <location>
        <begin position="99"/>
        <end position="112"/>
    </location>
</feature>
<gene>
    <name evidence="2" type="ORF">CKAH01_06737</name>
</gene>
<protein>
    <submittedName>
        <fullName evidence="2">Uncharacterized protein</fullName>
    </submittedName>
</protein>
<evidence type="ECO:0000256" key="1">
    <source>
        <dbReference type="SAM" id="MobiDB-lite"/>
    </source>
</evidence>
<reference evidence="2" key="1">
    <citation type="submission" date="2023-02" db="EMBL/GenBank/DDBJ databases">
        <title>Colletotrichum kahawae CIFC_Que2 genome sequencing and assembly.</title>
        <authorList>
            <person name="Baroncelli R."/>
        </authorList>
    </citation>
    <scope>NUCLEOTIDE SEQUENCE</scope>
    <source>
        <strain evidence="2">CIFC_Que2</strain>
    </source>
</reference>
<feature type="compositionally biased region" description="Polar residues" evidence="1">
    <location>
        <begin position="163"/>
        <end position="172"/>
    </location>
</feature>
<evidence type="ECO:0000313" key="3">
    <source>
        <dbReference type="Proteomes" id="UP001281614"/>
    </source>
</evidence>
<evidence type="ECO:0000313" key="2">
    <source>
        <dbReference type="EMBL" id="KAK2745833.1"/>
    </source>
</evidence>
<dbReference type="AlphaFoldDB" id="A0AAD9YAK6"/>
<comment type="caution">
    <text evidence="2">The sequence shown here is derived from an EMBL/GenBank/DDBJ whole genome shotgun (WGS) entry which is preliminary data.</text>
</comment>
<feature type="region of interest" description="Disordered" evidence="1">
    <location>
        <begin position="163"/>
        <end position="183"/>
    </location>
</feature>
<sequence length="183" mass="19545">MHNAQIYSYQPAGRMHSSRPRTLPRTAYTPTPLSDTPACAQRLSVKDDSPGGRGALPFPSLSSPFPRPLGARPGHPPPSQPAAWPSVPIASPSEARATSAASHQQGQHNTGQPGQGAMRIANTFMDSTYEDPRRLLGASKARLLRTDTTKTKRIPLLLTCCESTETSDSFSGSPPPATHVDHT</sequence>
<keyword evidence="3" id="KW-1185">Reference proteome</keyword>
<accession>A0AAD9YAK6</accession>
<organism evidence="2 3">
    <name type="scientific">Colletotrichum kahawae</name>
    <name type="common">Coffee berry disease fungus</name>
    <dbReference type="NCBI Taxonomy" id="34407"/>
    <lineage>
        <taxon>Eukaryota</taxon>
        <taxon>Fungi</taxon>
        <taxon>Dikarya</taxon>
        <taxon>Ascomycota</taxon>
        <taxon>Pezizomycotina</taxon>
        <taxon>Sordariomycetes</taxon>
        <taxon>Hypocreomycetidae</taxon>
        <taxon>Glomerellales</taxon>
        <taxon>Glomerellaceae</taxon>
        <taxon>Colletotrichum</taxon>
        <taxon>Colletotrichum gloeosporioides species complex</taxon>
    </lineage>
</organism>
<dbReference type="Proteomes" id="UP001281614">
    <property type="component" value="Unassembled WGS sequence"/>
</dbReference>
<dbReference type="EMBL" id="VYYT01000300">
    <property type="protein sequence ID" value="KAK2745833.1"/>
    <property type="molecule type" value="Genomic_DNA"/>
</dbReference>
<name>A0AAD9YAK6_COLKA</name>